<reference evidence="1" key="2">
    <citation type="submission" date="2016-02" db="EMBL/GenBank/DDBJ databases">
        <title>Genome sequence of Clostridium beijerinckii strain 59B.</title>
        <authorList>
            <person name="Little G.T."/>
            <person name="Minton N.P."/>
        </authorList>
    </citation>
    <scope>NUCLEOTIDE SEQUENCE</scope>
    <source>
        <strain evidence="1">NCIMB 14988</strain>
    </source>
</reference>
<evidence type="ECO:0000313" key="3">
    <source>
        <dbReference type="EMBL" id="NRV10203.1"/>
    </source>
</evidence>
<dbReference type="EMBL" id="JABTDW010000001">
    <property type="protein sequence ID" value="NSB13332.1"/>
    <property type="molecule type" value="Genomic_DNA"/>
</dbReference>
<dbReference type="Proteomes" id="UP000821656">
    <property type="component" value="Unassembled WGS sequence"/>
</dbReference>
<dbReference type="EMBL" id="JABSXK010000001">
    <property type="protein sequence ID" value="NRV10203.1"/>
    <property type="molecule type" value="Genomic_DNA"/>
</dbReference>
<reference evidence="2" key="5">
    <citation type="journal article" date="2022" name="Nat. Biotechnol.">
        <title>Carbon-negative production of acetone and isopropanol by gas fermentation at industrial pilot scale.</title>
        <authorList>
            <person name="Liew F.E."/>
            <person name="Nogle R."/>
            <person name="Abdalla T."/>
            <person name="Rasor B.J."/>
            <person name="Canter C."/>
            <person name="Jensen R.O."/>
            <person name="Wang L."/>
            <person name="Strutz J."/>
            <person name="Chirania P."/>
            <person name="De Tissera S."/>
            <person name="Mueller A.P."/>
            <person name="Ruan Z."/>
            <person name="Gao A."/>
            <person name="Tran L."/>
            <person name="Engle N.L."/>
            <person name="Bromley J.C."/>
            <person name="Daniell J."/>
            <person name="Conrado R."/>
            <person name="Tschaplinski T.J."/>
            <person name="Giannone R.J."/>
            <person name="Hettich R.L."/>
            <person name="Karim A.S."/>
            <person name="Simpson S.D."/>
            <person name="Brown S.D."/>
            <person name="Leang C."/>
            <person name="Jewett M.C."/>
            <person name="Kopke M."/>
        </authorList>
    </citation>
    <scope>NUCLEOTIDE SEQUENCE</scope>
    <source>
        <strain evidence="2">DJ080</strain>
    </source>
</reference>
<evidence type="ECO:0000313" key="2">
    <source>
        <dbReference type="EMBL" id="NRT91807.1"/>
    </source>
</evidence>
<dbReference type="RefSeq" id="WP_017211860.1">
    <property type="nucleotide sequence ID" value="NZ_CP010086.2"/>
</dbReference>
<reference evidence="2" key="4">
    <citation type="submission" date="2020-05" db="EMBL/GenBank/DDBJ databases">
        <authorList>
            <person name="Brown S."/>
            <person name="Huntemann M."/>
            <person name="Clum A."/>
            <person name="Spunde A."/>
            <person name="Palaniappan K."/>
            <person name="Ritter S."/>
            <person name="Mikhailova N."/>
            <person name="Chen I.-M."/>
            <person name="Stamatis D."/>
            <person name="Reddy T."/>
            <person name="O'Malley R."/>
            <person name="Daum C."/>
            <person name="Shapiro N."/>
            <person name="Ivanova N."/>
            <person name="Kyrpides N."/>
            <person name="Woyke T."/>
        </authorList>
    </citation>
    <scope>NUCLEOTIDE SEQUENCE</scope>
    <source>
        <strain evidence="2">DJ080</strain>
    </source>
</reference>
<keyword evidence="2" id="KW-0645">Protease</keyword>
<sequence length="80" mass="8858">MEAGCNSSEGESILNNWMKEKCDNMELVVVNDIPILVEDCLSILTGTVAKVKNSTDKLIVTTIDNTNYVLESFTEMNITN</sequence>
<dbReference type="Proteomes" id="UP001193748">
    <property type="component" value="Unassembled WGS sequence"/>
</dbReference>
<dbReference type="OrthoDB" id="1921121at2"/>
<reference evidence="5" key="1">
    <citation type="submission" date="2014-12" db="EMBL/GenBank/DDBJ databases">
        <title>Genome sequence of Clostridium beijerinckii strain 59B.</title>
        <authorList>
            <person name="Little G.T."/>
            <person name="Minton N.P."/>
        </authorList>
    </citation>
    <scope>NUCLEOTIDE SEQUENCE [LARGE SCALE GENOMIC DNA]</scope>
    <source>
        <strain evidence="5">59B</strain>
    </source>
</reference>
<dbReference type="EMBL" id="CP010086">
    <property type="protein sequence ID" value="AJH00999.1"/>
    <property type="molecule type" value="Genomic_DNA"/>
</dbReference>
<organism evidence="1 5">
    <name type="scientific">Clostridium beijerinckii</name>
    <name type="common">Clostridium MP</name>
    <dbReference type="NCBI Taxonomy" id="1520"/>
    <lineage>
        <taxon>Bacteria</taxon>
        <taxon>Bacillati</taxon>
        <taxon>Bacillota</taxon>
        <taxon>Clostridia</taxon>
        <taxon>Eubacteriales</taxon>
        <taxon>Clostridiaceae</taxon>
        <taxon>Clostridium</taxon>
    </lineage>
</organism>
<protein>
    <submittedName>
        <fullName evidence="2">ATP-dependent serine protease</fullName>
    </submittedName>
</protein>
<accession>A0A0B5QVK5</accession>
<dbReference type="GO" id="GO:0008233">
    <property type="term" value="F:peptidase activity"/>
    <property type="evidence" value="ECO:0007669"/>
    <property type="project" value="UniProtKB-KW"/>
</dbReference>
<gene>
    <name evidence="2" type="ORF">B0H41_005486</name>
    <name evidence="4" type="ORF">BCD95_001591</name>
    <name evidence="3" type="ORF">DFH45_003166</name>
    <name evidence="1" type="ORF">LF65_04459</name>
</gene>
<dbReference type="KEGG" id="cbei:LF65_04459"/>
<dbReference type="AlphaFoldDB" id="A0A0B5QVK5"/>
<reference evidence="3" key="3">
    <citation type="submission" date="2020-05" db="EMBL/GenBank/DDBJ databases">
        <title>Genomic insights into acetone-butanol-ethanol (ABE) fermentation by sequencing solventogenic clostridia strains.</title>
        <authorList>
            <person name="Brown S."/>
        </authorList>
    </citation>
    <scope>NUCLEOTIDE SEQUENCE</scope>
    <source>
        <strain evidence="4">DJ123</strain>
        <strain evidence="3">DJ126</strain>
    </source>
</reference>
<keyword evidence="2" id="KW-0378">Hydrolase</keyword>
<evidence type="ECO:0000313" key="4">
    <source>
        <dbReference type="EMBL" id="NSB13332.1"/>
    </source>
</evidence>
<dbReference type="Proteomes" id="UP000822184">
    <property type="component" value="Unassembled WGS sequence"/>
</dbReference>
<dbReference type="EMBL" id="JABSWW010000001">
    <property type="protein sequence ID" value="NRT91807.1"/>
    <property type="molecule type" value="Genomic_DNA"/>
</dbReference>
<dbReference type="Proteomes" id="UP000031866">
    <property type="component" value="Chromosome"/>
</dbReference>
<proteinExistence type="predicted"/>
<evidence type="ECO:0000313" key="1">
    <source>
        <dbReference type="EMBL" id="AJH00999.1"/>
    </source>
</evidence>
<dbReference type="GO" id="GO:0006508">
    <property type="term" value="P:proteolysis"/>
    <property type="evidence" value="ECO:0007669"/>
    <property type="project" value="UniProtKB-KW"/>
</dbReference>
<name>A0A0B5QVK5_CLOBE</name>
<evidence type="ECO:0000313" key="5">
    <source>
        <dbReference type="Proteomes" id="UP000031866"/>
    </source>
</evidence>